<evidence type="ECO:0000256" key="3">
    <source>
        <dbReference type="ARBA" id="ARBA00022692"/>
    </source>
</evidence>
<dbReference type="AlphaFoldDB" id="A0A9D1QDJ8"/>
<dbReference type="GO" id="GO:0005886">
    <property type="term" value="C:plasma membrane"/>
    <property type="evidence" value="ECO:0007669"/>
    <property type="project" value="UniProtKB-SubCell"/>
</dbReference>
<evidence type="ECO:0000256" key="2">
    <source>
        <dbReference type="ARBA" id="ARBA00022475"/>
    </source>
</evidence>
<evidence type="ECO:0000256" key="1">
    <source>
        <dbReference type="ARBA" id="ARBA00004651"/>
    </source>
</evidence>
<keyword evidence="4 6" id="KW-1133">Transmembrane helix</keyword>
<dbReference type="EMBL" id="DXHL01000030">
    <property type="protein sequence ID" value="HIW11108.1"/>
    <property type="molecule type" value="Genomic_DNA"/>
</dbReference>
<dbReference type="InterPro" id="IPR036390">
    <property type="entry name" value="WH_DNA-bd_sf"/>
</dbReference>
<evidence type="ECO:0000256" key="4">
    <source>
        <dbReference type="ARBA" id="ARBA00022989"/>
    </source>
</evidence>
<dbReference type="PANTHER" id="PTHR30213:SF0">
    <property type="entry name" value="UPF0761 MEMBRANE PROTEIN YIHY"/>
    <property type="match status" value="1"/>
</dbReference>
<dbReference type="SUPFAM" id="SSF46785">
    <property type="entry name" value="Winged helix' DNA-binding domain"/>
    <property type="match status" value="1"/>
</dbReference>
<name>A0A9D1QDJ8_9BACT</name>
<evidence type="ECO:0000313" key="7">
    <source>
        <dbReference type="EMBL" id="HIW11108.1"/>
    </source>
</evidence>
<feature type="transmembrane region" description="Helical" evidence="6">
    <location>
        <begin position="268"/>
        <end position="291"/>
    </location>
</feature>
<feature type="transmembrane region" description="Helical" evidence="6">
    <location>
        <begin position="168"/>
        <end position="188"/>
    </location>
</feature>
<dbReference type="PANTHER" id="PTHR30213">
    <property type="entry name" value="INNER MEMBRANE PROTEIN YHJD"/>
    <property type="match status" value="1"/>
</dbReference>
<comment type="subcellular location">
    <subcellularLocation>
        <location evidence="1">Cell membrane</location>
        <topology evidence="1">Multi-pass membrane protein</topology>
    </subcellularLocation>
</comment>
<reference evidence="7" key="1">
    <citation type="journal article" date="2021" name="PeerJ">
        <title>Extensive microbial diversity within the chicken gut microbiome revealed by metagenomics and culture.</title>
        <authorList>
            <person name="Gilroy R."/>
            <person name="Ravi A."/>
            <person name="Getino M."/>
            <person name="Pursley I."/>
            <person name="Horton D.L."/>
            <person name="Alikhan N.F."/>
            <person name="Baker D."/>
            <person name="Gharbi K."/>
            <person name="Hall N."/>
            <person name="Watson M."/>
            <person name="Adriaenssens E.M."/>
            <person name="Foster-Nyarko E."/>
            <person name="Jarju S."/>
            <person name="Secka A."/>
            <person name="Antonio M."/>
            <person name="Oren A."/>
            <person name="Chaudhuri R.R."/>
            <person name="La Ragione R."/>
            <person name="Hildebrand F."/>
            <person name="Pallen M.J."/>
        </authorList>
    </citation>
    <scope>NUCLEOTIDE SEQUENCE</scope>
    <source>
        <strain evidence="7">ChiBcec15-1070</strain>
    </source>
</reference>
<protein>
    <submittedName>
        <fullName evidence="7">YihY/virulence factor BrkB family protein</fullName>
    </submittedName>
</protein>
<sequence length="464" mass="53676">MKRLFLHLKQLILDTVAFFTYDIWHINSRDRSVKRIGLYNVLKSFMLAIQNIRGEHLAMRAGALTYSTLLSIVPILAVLFAIARGFGFQNIVESELFRYFSGQEALLQKVMVMIDNSLQYANGGIFLGVGIVLLLWTVVGLFQKIETNFNEIWQIQRQRSNVRRFTDYLALLIITPVFLVCNAGFSLWLNSIAGQEHYLFTPFVTLLVHSVPWCITILLFLFFYIYVPNTKVKFGSALFAAIFAGVAFQLFQHIYISGQIWISKYNAIYGSFAALLLFLLWMQSSWFIWLFGAELAFAHQNVSRFDFEQETRFISQRDRDFALLIIMRLIVRRFAEGKAPCTADAISEEYRIPTRLTTDTLGMLLRAGLVRETPADEGGMVVAYIPALDIGQLSVARFFECIDSCDELMHARHKRNGLLKRRRDQSQNGDFWENARREFVAEWQMIVTIRERETRENPQLIKDL</sequence>
<evidence type="ECO:0000256" key="6">
    <source>
        <dbReference type="SAM" id="Phobius"/>
    </source>
</evidence>
<gene>
    <name evidence="7" type="ORF">H9888_06370</name>
</gene>
<feature type="transmembrane region" description="Helical" evidence="6">
    <location>
        <begin position="200"/>
        <end position="227"/>
    </location>
</feature>
<dbReference type="Gene3D" id="1.10.10.10">
    <property type="entry name" value="Winged helix-like DNA-binding domain superfamily/Winged helix DNA-binding domain"/>
    <property type="match status" value="1"/>
</dbReference>
<evidence type="ECO:0000256" key="5">
    <source>
        <dbReference type="ARBA" id="ARBA00023136"/>
    </source>
</evidence>
<evidence type="ECO:0000313" key="8">
    <source>
        <dbReference type="Proteomes" id="UP000823926"/>
    </source>
</evidence>
<dbReference type="Pfam" id="PF03631">
    <property type="entry name" value="Virul_fac_BrkB"/>
    <property type="match status" value="1"/>
</dbReference>
<keyword evidence="2" id="KW-1003">Cell membrane</keyword>
<feature type="transmembrane region" description="Helical" evidence="6">
    <location>
        <begin position="234"/>
        <end position="256"/>
    </location>
</feature>
<reference evidence="7" key="2">
    <citation type="submission" date="2021-04" db="EMBL/GenBank/DDBJ databases">
        <authorList>
            <person name="Gilroy R."/>
        </authorList>
    </citation>
    <scope>NUCLEOTIDE SEQUENCE</scope>
    <source>
        <strain evidence="7">ChiBcec15-1070</strain>
    </source>
</reference>
<keyword evidence="5 6" id="KW-0472">Membrane</keyword>
<accession>A0A9D1QDJ8</accession>
<feature type="transmembrane region" description="Helical" evidence="6">
    <location>
        <begin position="63"/>
        <end position="83"/>
    </location>
</feature>
<comment type="caution">
    <text evidence="7">The sequence shown here is derived from an EMBL/GenBank/DDBJ whole genome shotgun (WGS) entry which is preliminary data.</text>
</comment>
<keyword evidence="3 6" id="KW-0812">Transmembrane</keyword>
<dbReference type="NCBIfam" id="TIGR00765">
    <property type="entry name" value="yihY_not_rbn"/>
    <property type="match status" value="1"/>
</dbReference>
<feature type="transmembrane region" description="Helical" evidence="6">
    <location>
        <begin position="120"/>
        <end position="142"/>
    </location>
</feature>
<dbReference type="InterPro" id="IPR017039">
    <property type="entry name" value="Virul_fac_BrkB"/>
</dbReference>
<proteinExistence type="predicted"/>
<dbReference type="InterPro" id="IPR036388">
    <property type="entry name" value="WH-like_DNA-bd_sf"/>
</dbReference>
<organism evidence="7 8">
    <name type="scientific">Candidatus Rikenella faecigallinarum</name>
    <dbReference type="NCBI Taxonomy" id="2838745"/>
    <lineage>
        <taxon>Bacteria</taxon>
        <taxon>Pseudomonadati</taxon>
        <taxon>Bacteroidota</taxon>
        <taxon>Bacteroidia</taxon>
        <taxon>Bacteroidales</taxon>
        <taxon>Rikenellaceae</taxon>
        <taxon>Rikenella</taxon>
    </lineage>
</organism>
<dbReference type="Proteomes" id="UP000823926">
    <property type="component" value="Unassembled WGS sequence"/>
</dbReference>